<dbReference type="AlphaFoldDB" id="A0A8H3IQP5"/>
<reference evidence="5" key="1">
    <citation type="submission" date="2021-03" db="EMBL/GenBank/DDBJ databases">
        <authorList>
            <person name="Tagirdzhanova G."/>
        </authorList>
    </citation>
    <scope>NUCLEOTIDE SEQUENCE</scope>
</reference>
<dbReference type="GO" id="GO:0004519">
    <property type="term" value="F:endonuclease activity"/>
    <property type="evidence" value="ECO:0007669"/>
    <property type="project" value="UniProtKB-KW"/>
</dbReference>
<keyword evidence="5" id="KW-0540">Nuclease</keyword>
<feature type="region of interest" description="Disordered" evidence="3">
    <location>
        <begin position="1"/>
        <end position="58"/>
    </location>
</feature>
<keyword evidence="6" id="KW-1185">Reference proteome</keyword>
<gene>
    <name evidence="5" type="primary">SEN54</name>
    <name evidence="5" type="ORF">ALECFALPRED_006990</name>
</gene>
<evidence type="ECO:0000259" key="4">
    <source>
        <dbReference type="Pfam" id="PF12928"/>
    </source>
</evidence>
<feature type="compositionally biased region" description="Polar residues" evidence="3">
    <location>
        <begin position="267"/>
        <end position="279"/>
    </location>
</feature>
<dbReference type="OrthoDB" id="408683at2759"/>
<keyword evidence="2" id="KW-0819">tRNA processing</keyword>
<evidence type="ECO:0000313" key="5">
    <source>
        <dbReference type="EMBL" id="CAF9936817.1"/>
    </source>
</evidence>
<feature type="compositionally biased region" description="Basic and acidic residues" evidence="3">
    <location>
        <begin position="45"/>
        <end position="55"/>
    </location>
</feature>
<name>A0A8H3IQP5_9LECA</name>
<evidence type="ECO:0000256" key="3">
    <source>
        <dbReference type="SAM" id="MobiDB-lite"/>
    </source>
</evidence>
<evidence type="ECO:0000256" key="2">
    <source>
        <dbReference type="ARBA" id="ARBA00022694"/>
    </source>
</evidence>
<sequence length="410" mass="45663">MADINEDSTIRATPDPTDTDLSDETQDFRFLSTLSQTTDHPTLPRRGEKDFEHHGTLSQTDALAASRNAMHDALSVPRTHNPKNLIIGLYDPSDDSTTIKQPKGPNLRTMGKGDSQGRLSLLPEETLYLVERGSLDLRWRSEQLEGIPLSLQAAYAYLLGKQGLTLERYTVYAGLRRGGYVVQRGPAWYPEDYDKDLVPPRDSKKPKPLGLFAQFYKSLFDKPLPEQPPSGPLVTPGFYRSYNSIYRLLTLIPAHDPAVPTDRESLRSSASMGHPTSPTHPRIRPAFYVWKPTSEFKKSAPPPPDFRIAVINAREEGFPVLEQLDDLLQSVPYDPPPLGSEGQVYRRVKHGWRNVILAVVDQGVVSYMRIADAGFGKEKVYETRGRGRGGKRGGFSGRGRGGGRGRGRGR</sequence>
<dbReference type="EMBL" id="CAJPDR010000454">
    <property type="protein sequence ID" value="CAF9936817.1"/>
    <property type="molecule type" value="Genomic_DNA"/>
</dbReference>
<feature type="region of interest" description="Disordered" evidence="3">
    <location>
        <begin position="260"/>
        <end position="279"/>
    </location>
</feature>
<organism evidence="5 6">
    <name type="scientific">Alectoria fallacina</name>
    <dbReference type="NCBI Taxonomy" id="1903189"/>
    <lineage>
        <taxon>Eukaryota</taxon>
        <taxon>Fungi</taxon>
        <taxon>Dikarya</taxon>
        <taxon>Ascomycota</taxon>
        <taxon>Pezizomycotina</taxon>
        <taxon>Lecanoromycetes</taxon>
        <taxon>OSLEUM clade</taxon>
        <taxon>Lecanoromycetidae</taxon>
        <taxon>Lecanorales</taxon>
        <taxon>Lecanorineae</taxon>
        <taxon>Parmeliaceae</taxon>
        <taxon>Alectoria</taxon>
    </lineage>
</organism>
<evidence type="ECO:0000256" key="1">
    <source>
        <dbReference type="ARBA" id="ARBA00005736"/>
    </source>
</evidence>
<dbReference type="GO" id="GO:0000214">
    <property type="term" value="C:tRNA-intron endonuclease complex"/>
    <property type="evidence" value="ECO:0007669"/>
    <property type="project" value="TreeGrafter"/>
</dbReference>
<evidence type="ECO:0000313" key="6">
    <source>
        <dbReference type="Proteomes" id="UP000664203"/>
    </source>
</evidence>
<dbReference type="GO" id="GO:0000379">
    <property type="term" value="P:tRNA-type intron splice site recognition and cleavage"/>
    <property type="evidence" value="ECO:0007669"/>
    <property type="project" value="TreeGrafter"/>
</dbReference>
<feature type="region of interest" description="Disordered" evidence="3">
    <location>
        <begin position="383"/>
        <end position="410"/>
    </location>
</feature>
<comment type="caution">
    <text evidence="5">The sequence shown here is derived from an EMBL/GenBank/DDBJ whole genome shotgun (WGS) entry which is preliminary data.</text>
</comment>
<dbReference type="InterPro" id="IPR024336">
    <property type="entry name" value="tRNA_splic_suSen54_N"/>
</dbReference>
<dbReference type="Proteomes" id="UP000664203">
    <property type="component" value="Unassembled WGS sequence"/>
</dbReference>
<accession>A0A8H3IQP5</accession>
<feature type="compositionally biased region" description="Basic residues" evidence="3">
    <location>
        <begin position="401"/>
        <end position="410"/>
    </location>
</feature>
<dbReference type="PANTHER" id="PTHR21027:SF1">
    <property type="entry name" value="TRNA-SPLICING ENDONUCLEASE SUBUNIT SEN54"/>
    <property type="match status" value="1"/>
</dbReference>
<keyword evidence="5" id="KW-0378">Hydrolase</keyword>
<feature type="region of interest" description="Disordered" evidence="3">
    <location>
        <begin position="85"/>
        <end position="116"/>
    </location>
</feature>
<proteinExistence type="inferred from homology"/>
<dbReference type="InterPro" id="IPR024337">
    <property type="entry name" value="tRNA_splic_suSen54"/>
</dbReference>
<comment type="similarity">
    <text evidence="1">Belongs to the SEN54 family.</text>
</comment>
<dbReference type="Pfam" id="PF12928">
    <property type="entry name" value="tRNA_int_end_N2"/>
    <property type="match status" value="1"/>
</dbReference>
<dbReference type="PANTHER" id="PTHR21027">
    <property type="entry name" value="TRNA-SPLICING ENDONUCLEASE SUBUNIT SEN54"/>
    <property type="match status" value="1"/>
</dbReference>
<protein>
    <submittedName>
        <fullName evidence="5">tRNA-splicing endonuclease subunit sen54</fullName>
    </submittedName>
</protein>
<keyword evidence="5" id="KW-0255">Endonuclease</keyword>
<feature type="domain" description="tRNA-splicing endonuclease subunit Sen54 N-terminal" evidence="4">
    <location>
        <begin position="71"/>
        <end position="139"/>
    </location>
</feature>